<feature type="domain" description="Nucleotidyl transferase" evidence="11">
    <location>
        <begin position="3"/>
        <end position="110"/>
    </location>
</feature>
<evidence type="ECO:0000259" key="11">
    <source>
        <dbReference type="Pfam" id="PF00483"/>
    </source>
</evidence>
<organism evidence="12 13">
    <name type="scientific">Shewanella eurypsychrophilus</name>
    <dbReference type="NCBI Taxonomy" id="2593656"/>
    <lineage>
        <taxon>Bacteria</taxon>
        <taxon>Pseudomonadati</taxon>
        <taxon>Pseudomonadota</taxon>
        <taxon>Gammaproteobacteria</taxon>
        <taxon>Alteromonadales</taxon>
        <taxon>Shewanellaceae</taxon>
        <taxon>Shewanella</taxon>
    </lineage>
</organism>
<evidence type="ECO:0000256" key="9">
    <source>
        <dbReference type="ARBA" id="ARBA00046432"/>
    </source>
</evidence>
<dbReference type="PANTHER" id="PTHR45989">
    <property type="entry name" value="TRANSLATION INITIATION FACTOR EIF-2B SUBUNIT GAMMA"/>
    <property type="match status" value="1"/>
</dbReference>
<evidence type="ECO:0000256" key="10">
    <source>
        <dbReference type="SAM" id="Phobius"/>
    </source>
</evidence>
<feature type="transmembrane region" description="Helical" evidence="10">
    <location>
        <begin position="328"/>
        <end position="347"/>
    </location>
</feature>
<keyword evidence="10" id="KW-0812">Transmembrane</keyword>
<dbReference type="InterPro" id="IPR005835">
    <property type="entry name" value="NTP_transferase_dom"/>
</dbReference>
<evidence type="ECO:0000256" key="2">
    <source>
        <dbReference type="ARBA" id="ARBA00007878"/>
    </source>
</evidence>
<dbReference type="Gene3D" id="3.90.550.10">
    <property type="entry name" value="Spore Coat Polysaccharide Biosynthesis Protein SpsA, Chain A"/>
    <property type="match status" value="1"/>
</dbReference>
<keyword evidence="3" id="KW-0963">Cytoplasm</keyword>
<comment type="subcellular location">
    <subcellularLocation>
        <location evidence="1">Cytoplasm</location>
        <location evidence="1">Cytosol</location>
    </subcellularLocation>
</comment>
<dbReference type="Gene3D" id="2.160.10.10">
    <property type="entry name" value="Hexapeptide repeat proteins"/>
    <property type="match status" value="1"/>
</dbReference>
<proteinExistence type="inferred from homology"/>
<comment type="similarity">
    <text evidence="2">Belongs to the eIF-2B gamma/epsilon subunits family.</text>
</comment>
<dbReference type="Proteomes" id="UP000316416">
    <property type="component" value="Chromosome"/>
</dbReference>
<dbReference type="EMBL" id="CP045503">
    <property type="protein sequence ID" value="QPG58645.1"/>
    <property type="molecule type" value="Genomic_DNA"/>
</dbReference>
<evidence type="ECO:0000256" key="7">
    <source>
        <dbReference type="ARBA" id="ARBA00044229"/>
    </source>
</evidence>
<evidence type="ECO:0000256" key="3">
    <source>
        <dbReference type="ARBA" id="ARBA00022490"/>
    </source>
</evidence>
<comment type="function">
    <text evidence="8">Acts as a component of the translation initiation factor 2B (eIF2B) complex, which catalyzes the exchange of GDP for GTP on the eukaryotic initiation factor 2 (eIF2) complex gamma subunit. Its guanine nucleotide exchange factor activity is repressed when bound to eIF2 complex phosphorylated on the alpha subunit, thereby limiting the amount of methionyl-initiator methionine tRNA available to the ribosome and consequently global translation is repressed.</text>
</comment>
<protein>
    <recommendedName>
        <fullName evidence="6">Translation initiation factor eIF2B subunit gamma</fullName>
    </recommendedName>
    <alternativeName>
        <fullName evidence="7">eIF2B GDP-GTP exchange factor subunit gamma</fullName>
    </alternativeName>
</protein>
<keyword evidence="10" id="KW-1133">Transmembrane helix</keyword>
<keyword evidence="10" id="KW-0472">Membrane</keyword>
<dbReference type="PANTHER" id="PTHR45989:SF1">
    <property type="entry name" value="TRANSLATION INITIATION FACTOR EIF-2B SUBUNIT GAMMA"/>
    <property type="match status" value="1"/>
</dbReference>
<name>A0ABX6V7M0_9GAMM</name>
<evidence type="ECO:0000256" key="1">
    <source>
        <dbReference type="ARBA" id="ARBA00004514"/>
    </source>
</evidence>
<comment type="subunit">
    <text evidence="9">Component of the translation initiation factor 2B (eIF2B) complex which is a heterodecamer of two sets of five different subunits: alpha, beta, gamma, delta and epsilon. Subunits alpha, beta and delta comprise a regulatory subcomplex and subunits epsilon and gamma comprise a catalytic subcomplex. Within the complex, the hexameric regulatory complex resides at the center, with the two heterodimeric catalytic subcomplexes bound on opposite sides.</text>
</comment>
<accession>A0ABX6V7M0</accession>
<dbReference type="InterPro" id="IPR051960">
    <property type="entry name" value="eIF2B_gamma"/>
</dbReference>
<keyword evidence="4" id="KW-0396">Initiation factor</keyword>
<dbReference type="InterPro" id="IPR029044">
    <property type="entry name" value="Nucleotide-diphossugar_trans"/>
</dbReference>
<evidence type="ECO:0000313" key="12">
    <source>
        <dbReference type="EMBL" id="QPG58645.1"/>
    </source>
</evidence>
<keyword evidence="13" id="KW-1185">Reference proteome</keyword>
<evidence type="ECO:0000256" key="4">
    <source>
        <dbReference type="ARBA" id="ARBA00022540"/>
    </source>
</evidence>
<evidence type="ECO:0000256" key="8">
    <source>
        <dbReference type="ARBA" id="ARBA00045373"/>
    </source>
</evidence>
<dbReference type="RefSeq" id="WP_195873080.1">
    <property type="nucleotide sequence ID" value="NZ_CP045503.2"/>
</dbReference>
<dbReference type="SUPFAM" id="SSF53448">
    <property type="entry name" value="Nucleotide-diphospho-sugar transferases"/>
    <property type="match status" value="1"/>
</dbReference>
<reference evidence="12" key="1">
    <citation type="submission" date="2021-07" db="EMBL/GenBank/DDBJ databases">
        <title>Shewanella sp. YLB-07 whole genome sequence.</title>
        <authorList>
            <person name="Yu L."/>
        </authorList>
    </citation>
    <scope>NUCLEOTIDE SEQUENCE</scope>
    <source>
        <strain evidence="12">YLB-08</strain>
    </source>
</reference>
<evidence type="ECO:0000256" key="6">
    <source>
        <dbReference type="ARBA" id="ARBA00044196"/>
    </source>
</evidence>
<gene>
    <name evidence="12" type="ORF">FM038_015400</name>
</gene>
<keyword evidence="5" id="KW-0648">Protein biosynthesis</keyword>
<evidence type="ECO:0000313" key="13">
    <source>
        <dbReference type="Proteomes" id="UP000316416"/>
    </source>
</evidence>
<evidence type="ECO:0000256" key="5">
    <source>
        <dbReference type="ARBA" id="ARBA00022917"/>
    </source>
</evidence>
<dbReference type="Pfam" id="PF00483">
    <property type="entry name" value="NTP_transferase"/>
    <property type="match status" value="1"/>
</dbReference>
<sequence length="479" mass="53468">MQAIIFANRTGDELAPLNSHYCPALLPVGNKAVIEYTLEDIVKSGITQIKLVISFQAKEIENHLGHGEKWGLDIEYFLSKPEEDTGEILKRLALAPYESLLLVRGDIFRSPCIAHFIDFSKEFSNDFVQAKMENQNAGMMLLPAALPYIADINWPFLPHCDNKSVVTLVLHGRCFMLDSFLCYMNANKALATNELPSLTPNERSYLSASPEQDFYVGPKTNTDELHKQSGWGIIGENCQIEEDVQLKGCVVIGQNCLIDKTSIIDNSMILANTYVGGNLEVSNSILCKNLLINVETSGVIQINDQALIGSNEVQAKSSTNKTGIMTRFMLSIILLLSLPLWPLLSIYSSLRNTFKPHSDSNAEKSTISDIFIDNSGRNFQAWRWNIPSKLLSRSPQIFYVLTGKLDLFGDAPEARYSTGKEDRRLGIFGPVQLLLEPSAPEEERHMLELEFDADERAIKYLHLVCRACKSNAQVIASSL</sequence>